<evidence type="ECO:0000313" key="8">
    <source>
        <dbReference type="EnsemblMetazoa" id="XP_038068494.1"/>
    </source>
</evidence>
<feature type="domain" description="C-type lectin" evidence="6">
    <location>
        <begin position="768"/>
        <end position="889"/>
    </location>
</feature>
<evidence type="ECO:0000313" key="9">
    <source>
        <dbReference type="Proteomes" id="UP000887568"/>
    </source>
</evidence>
<protein>
    <submittedName>
        <fullName evidence="8">Uncharacterized protein</fullName>
    </submittedName>
</protein>
<feature type="domain" description="Fibronectin type-III" evidence="7">
    <location>
        <begin position="901"/>
        <end position="997"/>
    </location>
</feature>
<dbReference type="Proteomes" id="UP000887568">
    <property type="component" value="Unplaced"/>
</dbReference>
<evidence type="ECO:0000256" key="3">
    <source>
        <dbReference type="SAM" id="MobiDB-lite"/>
    </source>
</evidence>
<proteinExistence type="predicted"/>
<accession>A0A914AY98</accession>
<dbReference type="OrthoDB" id="538816at2759"/>
<dbReference type="PANTHER" id="PTHR22803">
    <property type="entry name" value="MANNOSE, PHOSPHOLIPASE, LECTIN RECEPTOR RELATED"/>
    <property type="match status" value="1"/>
</dbReference>
<keyword evidence="4" id="KW-0472">Membrane</keyword>
<feature type="domain" description="C-type lectin" evidence="6">
    <location>
        <begin position="66"/>
        <end position="186"/>
    </location>
</feature>
<evidence type="ECO:0000256" key="2">
    <source>
        <dbReference type="PROSITE-ProRule" id="PRU00059"/>
    </source>
</evidence>
<dbReference type="Gene3D" id="2.60.120.290">
    <property type="entry name" value="Spermadhesin, CUB domain"/>
    <property type="match status" value="2"/>
</dbReference>
<dbReference type="EnsemblMetazoa" id="XM_038212566.1">
    <property type="protein sequence ID" value="XP_038068494.1"/>
    <property type="gene ID" value="LOC119737915"/>
</dbReference>
<dbReference type="Pfam" id="PF00041">
    <property type="entry name" value="fn3"/>
    <property type="match status" value="1"/>
</dbReference>
<feature type="domain" description="CUB" evidence="5">
    <location>
        <begin position="1118"/>
        <end position="1230"/>
    </location>
</feature>
<dbReference type="SUPFAM" id="SSF56436">
    <property type="entry name" value="C-type lectin-like"/>
    <property type="match status" value="4"/>
</dbReference>
<dbReference type="PROSITE" id="PS50853">
    <property type="entry name" value="FN3"/>
    <property type="match status" value="2"/>
</dbReference>
<dbReference type="SMART" id="SM00060">
    <property type="entry name" value="FN3"/>
    <property type="match status" value="4"/>
</dbReference>
<feature type="region of interest" description="Disordered" evidence="3">
    <location>
        <begin position="1397"/>
        <end position="1456"/>
    </location>
</feature>
<dbReference type="SMART" id="SM00034">
    <property type="entry name" value="CLECT"/>
    <property type="match status" value="4"/>
</dbReference>
<feature type="domain" description="C-type lectin" evidence="6">
    <location>
        <begin position="300"/>
        <end position="420"/>
    </location>
</feature>
<dbReference type="InterPro" id="IPR016186">
    <property type="entry name" value="C-type_lectin-like/link_sf"/>
</dbReference>
<organism evidence="8 9">
    <name type="scientific">Patiria miniata</name>
    <name type="common">Bat star</name>
    <name type="synonym">Asterina miniata</name>
    <dbReference type="NCBI Taxonomy" id="46514"/>
    <lineage>
        <taxon>Eukaryota</taxon>
        <taxon>Metazoa</taxon>
        <taxon>Echinodermata</taxon>
        <taxon>Eleutherozoa</taxon>
        <taxon>Asterozoa</taxon>
        <taxon>Asteroidea</taxon>
        <taxon>Valvatacea</taxon>
        <taxon>Valvatida</taxon>
        <taxon>Asterinidae</taxon>
        <taxon>Patiria</taxon>
    </lineage>
</organism>
<feature type="compositionally biased region" description="Basic and acidic residues" evidence="3">
    <location>
        <begin position="1399"/>
        <end position="1421"/>
    </location>
</feature>
<dbReference type="CDD" id="cd00037">
    <property type="entry name" value="CLECT"/>
    <property type="match status" value="4"/>
</dbReference>
<keyword evidence="9" id="KW-1185">Reference proteome</keyword>
<comment type="caution">
    <text evidence="2">Lacks conserved residue(s) required for the propagation of feature annotation.</text>
</comment>
<feature type="domain" description="C-type lectin" evidence="6">
    <location>
        <begin position="534"/>
        <end position="654"/>
    </location>
</feature>
<dbReference type="Gene3D" id="2.60.40.10">
    <property type="entry name" value="Immunoglobulins"/>
    <property type="match status" value="4"/>
</dbReference>
<dbReference type="Pfam" id="PF00059">
    <property type="entry name" value="Lectin_C"/>
    <property type="match status" value="4"/>
</dbReference>
<dbReference type="GeneID" id="119737915"/>
<reference evidence="8" key="1">
    <citation type="submission" date="2022-11" db="UniProtKB">
        <authorList>
            <consortium name="EnsemblMetazoa"/>
        </authorList>
    </citation>
    <scope>IDENTIFICATION</scope>
</reference>
<dbReference type="Gene3D" id="3.10.100.10">
    <property type="entry name" value="Mannose-Binding Protein A, subunit A"/>
    <property type="match status" value="4"/>
</dbReference>
<feature type="compositionally biased region" description="Acidic residues" evidence="3">
    <location>
        <begin position="1440"/>
        <end position="1450"/>
    </location>
</feature>
<dbReference type="RefSeq" id="XP_038068494.1">
    <property type="nucleotide sequence ID" value="XM_038212566.1"/>
</dbReference>
<evidence type="ECO:0000256" key="1">
    <source>
        <dbReference type="ARBA" id="ARBA00023157"/>
    </source>
</evidence>
<sequence>MLWNATRDSSFTLIGCFTRIPKKVKKMFMMSWWIVCILSSFLGFTNLSAFTQTTAGPCPEEYVLGPNGSCYWFYHDVNDTNWWYYSRGACQNRGSDLLIIDSQEELDYILNQTQTLAPDQTWWIGYYDVSVEGTWRWVDCSDTSDWQSTLWVSGEPAIRKDCGILLGGTGQLSSEICDEKFNFICEVSPKDFTIADTNARNVKAVAINETAIRVTWDVSPYNCDVFGYRVHYQQYREPSNAGFVQVYEGSANETILSPLYATNAMWQIYVAGMQIEKELEKVGPAEVWFGPCPEWHIPGPNGTCYWFYHDVNDTNWWYYSRGACQDRGSDLLIIDSQEELDYILNQTQILAPGQTWWIGYYDVSVEGTWRWVDCSDTSDWQSTLWVSGEPAIRKDCGILLGGTGQLSSEICDEKFNFICEVSPKDFTLADTNARNVKAVAINETAIRVTWDVSPYNCDVFGYRVHYQQYQEPSNAGFVQVYKGSANETILSPLYATNVMWQIYVAGMQIEEELDKVGPAEVWLGPCPEWHLPGPNGSCYWFYHDVNDTNWWYYSRGACQNRGSDLLIIDSQEELDYILNQTQILAPDQTWWIGYYDVSVEGTWRWVDCSDTSDWQSTLWVSGEPAIGKDCGILLGATGQLSSEICDEKFNFICEVSPKDFTEEDTKPTNVAAVAMTPFSVKVTWDVSADNCDVIGYRVHYFKTSDKNQKGSQTVYEGNANNTLLSSLETNTEYSIGVAVINLNEELEQVGPVLVTTPWGCPDGYEEGPERSCFAFLNFTRPWGVARQYCQDVANGDLAIIDSQPELEFVQRRMQEVNPGQMWWIGYDDISVEGDWRWLDCQPTAEWQLPLWPSDEPRFATKDCGYIRESESAVEIRSANCGENKYILCEITDKGFVPEDGNARNVRASPLTPASFEVKWDGSPTSCDVIGYSIFYSKETSPSEEELETVYGGEARDAQIEVAMVSQDTVYLVSVAGLNWLGVLSRIGPVRVTLTPESDNREYFSLTGDSGAITSPGWPTSYENNKDITWTITVTKPGRVLLTIVSIRLDPSGDYLTVGSGATSGVNELGRYTGHKENVGTLESQFNQMWLRFITDSTITAQGFSVTFEKLDDGPVEDCGRAFTDLPSGTITSPNFLDSKPYPNNAACVWTISLLDKMALVELSFTTFDLERDQDFLVIGSGLTVNENILQWLTGQHDSRTVMSPTHEMWLHFISDESQSGQGFRAMFTSKAGEPPTTPVYKATDSVLFVVFNQNVGWFDAVNQVQLASTIAEVLNRYNVAGQTETRQQGDFDASDVVFVSFYNVDSDLHIVTWVRDATWADPKAPLNPDTVIAAVTSESEYFQTSMGESFEYKLQRAVTPEPSAAPSGLEDWVIAVIAVGALLMLVLVGLGVFGCGKSSQDKQSAKKDERTRGGNEHDDFRPTSFGSDGTWNPAFHPVVDDTEPEDDEEPPAVTVL</sequence>
<dbReference type="Pfam" id="PF00431">
    <property type="entry name" value="CUB"/>
    <property type="match status" value="2"/>
</dbReference>
<keyword evidence="4" id="KW-0812">Transmembrane</keyword>
<dbReference type="InterPro" id="IPR013783">
    <property type="entry name" value="Ig-like_fold"/>
</dbReference>
<evidence type="ECO:0000259" key="5">
    <source>
        <dbReference type="PROSITE" id="PS01180"/>
    </source>
</evidence>
<dbReference type="PROSITE" id="PS50041">
    <property type="entry name" value="C_TYPE_LECTIN_2"/>
    <property type="match status" value="4"/>
</dbReference>
<dbReference type="SUPFAM" id="SSF49854">
    <property type="entry name" value="Spermadhesin, CUB domain"/>
    <property type="match status" value="2"/>
</dbReference>
<evidence type="ECO:0000259" key="6">
    <source>
        <dbReference type="PROSITE" id="PS50041"/>
    </source>
</evidence>
<dbReference type="InterPro" id="IPR003961">
    <property type="entry name" value="FN3_dom"/>
</dbReference>
<dbReference type="InterPro" id="IPR035914">
    <property type="entry name" value="Sperma_CUB_dom_sf"/>
</dbReference>
<feature type="domain" description="Fibronectin type-III" evidence="7">
    <location>
        <begin position="666"/>
        <end position="759"/>
    </location>
</feature>
<dbReference type="InterPro" id="IPR016187">
    <property type="entry name" value="CTDL_fold"/>
</dbReference>
<name>A0A914AY98_PATMI</name>
<dbReference type="InterPro" id="IPR050111">
    <property type="entry name" value="C-type_lectin/snaclec_domain"/>
</dbReference>
<dbReference type="InterPro" id="IPR001304">
    <property type="entry name" value="C-type_lectin-like"/>
</dbReference>
<dbReference type="InterPro" id="IPR036116">
    <property type="entry name" value="FN3_sf"/>
</dbReference>
<dbReference type="InterPro" id="IPR000859">
    <property type="entry name" value="CUB_dom"/>
</dbReference>
<dbReference type="SUPFAM" id="SSF49265">
    <property type="entry name" value="Fibronectin type III"/>
    <property type="match status" value="3"/>
</dbReference>
<dbReference type="CDD" id="cd00041">
    <property type="entry name" value="CUB"/>
    <property type="match status" value="2"/>
</dbReference>
<dbReference type="SMART" id="SM00042">
    <property type="entry name" value="CUB"/>
    <property type="match status" value="2"/>
</dbReference>
<feature type="transmembrane region" description="Helical" evidence="4">
    <location>
        <begin position="1372"/>
        <end position="1396"/>
    </location>
</feature>
<evidence type="ECO:0000256" key="4">
    <source>
        <dbReference type="SAM" id="Phobius"/>
    </source>
</evidence>
<keyword evidence="4" id="KW-1133">Transmembrane helix</keyword>
<dbReference type="PROSITE" id="PS01180">
    <property type="entry name" value="CUB"/>
    <property type="match status" value="2"/>
</dbReference>
<evidence type="ECO:0000259" key="7">
    <source>
        <dbReference type="PROSITE" id="PS50853"/>
    </source>
</evidence>
<feature type="domain" description="CUB" evidence="5">
    <location>
        <begin position="999"/>
        <end position="1110"/>
    </location>
</feature>
<dbReference type="CDD" id="cd00063">
    <property type="entry name" value="FN3"/>
    <property type="match status" value="1"/>
</dbReference>
<keyword evidence="1" id="KW-1015">Disulfide bond</keyword>